<dbReference type="InterPro" id="IPR006369">
    <property type="entry name" value="Protohaem_IX_farnesylTrfase"/>
</dbReference>
<gene>
    <name evidence="14" type="primary">ctaB</name>
    <name evidence="16" type="ORF">EV667_1285</name>
</gene>
<dbReference type="AlphaFoldDB" id="A0A4R1ID16"/>
<dbReference type="EC" id="2.5.1.141" evidence="3 14"/>
<dbReference type="NCBIfam" id="TIGR01473">
    <property type="entry name" value="cyoE_ctaB"/>
    <property type="match status" value="1"/>
</dbReference>
<dbReference type="InterPro" id="IPR000537">
    <property type="entry name" value="UbiA_prenyltransferase"/>
</dbReference>
<evidence type="ECO:0000313" key="16">
    <source>
        <dbReference type="EMBL" id="TCK31179.1"/>
    </source>
</evidence>
<feature type="transmembrane region" description="Helical" evidence="14">
    <location>
        <begin position="38"/>
        <end position="55"/>
    </location>
</feature>
<feature type="transmembrane region" description="Helical" evidence="14">
    <location>
        <begin position="295"/>
        <end position="315"/>
    </location>
</feature>
<dbReference type="GO" id="GO:0008495">
    <property type="term" value="F:protoheme IX farnesyltransferase activity"/>
    <property type="evidence" value="ECO:0007669"/>
    <property type="project" value="UniProtKB-UniRule"/>
</dbReference>
<comment type="similarity">
    <text evidence="14">Belongs to the UbiA prenyltransferase family. Protoheme IX farnesyltransferase subfamily.</text>
</comment>
<keyword evidence="8 14" id="KW-0350">Heme biosynthesis</keyword>
<evidence type="ECO:0000256" key="2">
    <source>
        <dbReference type="ARBA" id="ARBA00004919"/>
    </source>
</evidence>
<sequence>MSDIASRDFDLTPGEPRAPGTPSYASVADYVALLKPRVMSLVIFTALVGIVRAPGEVHPVIAFTALLCIAIGAGASGALNMWWDADIDAVMTRTRRRPIPAGRVTPGEALAFGMTLAVGSVLVLGLLVNELAAALLAFTIFFYAVVYTMWLKRWTPQNIVIGGAAGAFPPMVGWAAASGGIGLESLLLFLIIFFWTPPHFWALALYKSGDYARAGVPMLPVVAGPSETRRQILLYTLLLVPLAMSPFFLGMAGLGYGIVSGLSGALMLLLAVQVYRRREGAPAEVAARRLFGFSILYLFLLFAVLLIEAVVPAGFGL</sequence>
<evidence type="ECO:0000256" key="15">
    <source>
        <dbReference type="SAM" id="MobiDB-lite"/>
    </source>
</evidence>
<name>A0A4R1ID16_ANCAQ</name>
<evidence type="ECO:0000256" key="13">
    <source>
        <dbReference type="ARBA" id="ARBA00047690"/>
    </source>
</evidence>
<dbReference type="CDD" id="cd13957">
    <property type="entry name" value="PT_UbiA_Cox10"/>
    <property type="match status" value="1"/>
</dbReference>
<protein>
    <recommendedName>
        <fullName evidence="11 14">Protoheme IX farnesyltransferase</fullName>
        <ecNumber evidence="3 14">2.5.1.141</ecNumber>
    </recommendedName>
    <alternativeName>
        <fullName evidence="12 14">Heme B farnesyltransferase</fullName>
    </alternativeName>
    <alternativeName>
        <fullName evidence="10 14">Heme O synthase</fullName>
    </alternativeName>
</protein>
<comment type="pathway">
    <text evidence="2 14">Porphyrin-containing compound metabolism; heme O biosynthesis; heme O from protoheme: step 1/1.</text>
</comment>
<evidence type="ECO:0000256" key="10">
    <source>
        <dbReference type="ARBA" id="ARBA00030253"/>
    </source>
</evidence>
<organism evidence="16 17">
    <name type="scientific">Ancylobacter aquaticus</name>
    <dbReference type="NCBI Taxonomy" id="100"/>
    <lineage>
        <taxon>Bacteria</taxon>
        <taxon>Pseudomonadati</taxon>
        <taxon>Pseudomonadota</taxon>
        <taxon>Alphaproteobacteria</taxon>
        <taxon>Hyphomicrobiales</taxon>
        <taxon>Xanthobacteraceae</taxon>
        <taxon>Ancylobacter</taxon>
    </lineage>
</organism>
<reference evidence="16 17" key="1">
    <citation type="submission" date="2019-03" db="EMBL/GenBank/DDBJ databases">
        <title>Genomic Encyclopedia of Type Strains, Phase IV (KMG-IV): sequencing the most valuable type-strain genomes for metagenomic binning, comparative biology and taxonomic classification.</title>
        <authorList>
            <person name="Goeker M."/>
        </authorList>
    </citation>
    <scope>NUCLEOTIDE SEQUENCE [LARGE SCALE GENOMIC DNA]</scope>
    <source>
        <strain evidence="16 17">DSM 101</strain>
    </source>
</reference>
<dbReference type="OrthoDB" id="9814417at2"/>
<feature type="transmembrane region" description="Helical" evidence="14">
    <location>
        <begin position="255"/>
        <end position="275"/>
    </location>
</feature>
<dbReference type="RefSeq" id="WP_131834414.1">
    <property type="nucleotide sequence ID" value="NZ_SMFY01000001.1"/>
</dbReference>
<evidence type="ECO:0000256" key="3">
    <source>
        <dbReference type="ARBA" id="ARBA00012292"/>
    </source>
</evidence>
<feature type="transmembrane region" description="Helical" evidence="14">
    <location>
        <begin position="104"/>
        <end position="125"/>
    </location>
</feature>
<evidence type="ECO:0000256" key="5">
    <source>
        <dbReference type="ARBA" id="ARBA00022679"/>
    </source>
</evidence>
<evidence type="ECO:0000256" key="9">
    <source>
        <dbReference type="ARBA" id="ARBA00023136"/>
    </source>
</evidence>
<keyword evidence="9 14" id="KW-0472">Membrane</keyword>
<keyword evidence="5 14" id="KW-0808">Transferase</keyword>
<evidence type="ECO:0000256" key="1">
    <source>
        <dbReference type="ARBA" id="ARBA00004651"/>
    </source>
</evidence>
<evidence type="ECO:0000256" key="4">
    <source>
        <dbReference type="ARBA" id="ARBA00022475"/>
    </source>
</evidence>
<dbReference type="GO" id="GO:0048034">
    <property type="term" value="P:heme O biosynthetic process"/>
    <property type="evidence" value="ECO:0007669"/>
    <property type="project" value="UniProtKB-UniRule"/>
</dbReference>
<evidence type="ECO:0000256" key="6">
    <source>
        <dbReference type="ARBA" id="ARBA00022692"/>
    </source>
</evidence>
<feature type="compositionally biased region" description="Basic and acidic residues" evidence="15">
    <location>
        <begin position="1"/>
        <end position="10"/>
    </location>
</feature>
<dbReference type="InterPro" id="IPR044878">
    <property type="entry name" value="UbiA_sf"/>
</dbReference>
<dbReference type="Proteomes" id="UP000295030">
    <property type="component" value="Unassembled WGS sequence"/>
</dbReference>
<dbReference type="Pfam" id="PF01040">
    <property type="entry name" value="UbiA"/>
    <property type="match status" value="1"/>
</dbReference>
<dbReference type="NCBIfam" id="NF003349">
    <property type="entry name" value="PRK04375.1-2"/>
    <property type="match status" value="1"/>
</dbReference>
<dbReference type="PANTHER" id="PTHR43448">
    <property type="entry name" value="PROTOHEME IX FARNESYLTRANSFERASE, MITOCHONDRIAL"/>
    <property type="match status" value="1"/>
</dbReference>
<proteinExistence type="inferred from homology"/>
<comment type="catalytic activity">
    <reaction evidence="13 14">
        <text>heme b + (2E,6E)-farnesyl diphosphate + H2O = Fe(II)-heme o + diphosphate</text>
        <dbReference type="Rhea" id="RHEA:28070"/>
        <dbReference type="ChEBI" id="CHEBI:15377"/>
        <dbReference type="ChEBI" id="CHEBI:33019"/>
        <dbReference type="ChEBI" id="CHEBI:60344"/>
        <dbReference type="ChEBI" id="CHEBI:60530"/>
        <dbReference type="ChEBI" id="CHEBI:175763"/>
        <dbReference type="EC" id="2.5.1.141"/>
    </reaction>
</comment>
<evidence type="ECO:0000256" key="7">
    <source>
        <dbReference type="ARBA" id="ARBA00022989"/>
    </source>
</evidence>
<comment type="miscellaneous">
    <text evidence="14">Carbon 2 of the heme B porphyrin ring is defined according to the Fischer nomenclature.</text>
</comment>
<dbReference type="PROSITE" id="PS00943">
    <property type="entry name" value="UBIA"/>
    <property type="match status" value="1"/>
</dbReference>
<dbReference type="PANTHER" id="PTHR43448:SF7">
    <property type="entry name" value="4-HYDROXYBENZOATE SOLANESYLTRANSFERASE"/>
    <property type="match status" value="1"/>
</dbReference>
<dbReference type="GO" id="GO:0005886">
    <property type="term" value="C:plasma membrane"/>
    <property type="evidence" value="ECO:0007669"/>
    <property type="project" value="UniProtKB-SubCell"/>
</dbReference>
<evidence type="ECO:0000313" key="17">
    <source>
        <dbReference type="Proteomes" id="UP000295030"/>
    </source>
</evidence>
<evidence type="ECO:0000256" key="8">
    <source>
        <dbReference type="ARBA" id="ARBA00023133"/>
    </source>
</evidence>
<keyword evidence="17" id="KW-1185">Reference proteome</keyword>
<comment type="function">
    <text evidence="14">Converts heme B (protoheme IX) to heme O by substitution of the vinyl group on carbon 2 of heme B porphyrin ring with a hydroxyethyl farnesyl side group.</text>
</comment>
<comment type="caution">
    <text evidence="16">The sequence shown here is derived from an EMBL/GenBank/DDBJ whole genome shotgun (WGS) entry which is preliminary data.</text>
</comment>
<comment type="subcellular location">
    <subcellularLocation>
        <location evidence="1 14">Cell membrane</location>
        <topology evidence="1 14">Multi-pass membrane protein</topology>
    </subcellularLocation>
</comment>
<keyword evidence="6 14" id="KW-0812">Transmembrane</keyword>
<dbReference type="InterPro" id="IPR030470">
    <property type="entry name" value="UbiA_prenylTrfase_CS"/>
</dbReference>
<feature type="region of interest" description="Disordered" evidence="15">
    <location>
        <begin position="1"/>
        <end position="22"/>
    </location>
</feature>
<accession>A0A4R1ID16</accession>
<evidence type="ECO:0000256" key="14">
    <source>
        <dbReference type="HAMAP-Rule" id="MF_00154"/>
    </source>
</evidence>
<dbReference type="Gene3D" id="1.10.357.140">
    <property type="entry name" value="UbiA prenyltransferase"/>
    <property type="match status" value="1"/>
</dbReference>
<dbReference type="HAMAP" id="MF_00154">
    <property type="entry name" value="CyoE_CtaB"/>
    <property type="match status" value="1"/>
</dbReference>
<evidence type="ECO:0000256" key="11">
    <source>
        <dbReference type="ARBA" id="ARBA00040810"/>
    </source>
</evidence>
<feature type="transmembrane region" description="Helical" evidence="14">
    <location>
        <begin position="61"/>
        <end position="83"/>
    </location>
</feature>
<keyword evidence="4 14" id="KW-1003">Cell membrane</keyword>
<evidence type="ECO:0000256" key="12">
    <source>
        <dbReference type="ARBA" id="ARBA00042475"/>
    </source>
</evidence>
<keyword evidence="7 14" id="KW-1133">Transmembrane helix</keyword>
<dbReference type="UniPathway" id="UPA00834">
    <property type="reaction ID" value="UER00712"/>
</dbReference>
<feature type="transmembrane region" description="Helical" evidence="14">
    <location>
        <begin position="131"/>
        <end position="151"/>
    </location>
</feature>
<dbReference type="EMBL" id="SMFY01000001">
    <property type="protein sequence ID" value="TCK31179.1"/>
    <property type="molecule type" value="Genomic_DNA"/>
</dbReference>